<protein>
    <recommendedName>
        <fullName evidence="10">RHD domain-containing protein</fullName>
    </recommendedName>
</protein>
<dbReference type="GO" id="GO:0005634">
    <property type="term" value="C:nucleus"/>
    <property type="evidence" value="ECO:0007669"/>
    <property type="project" value="UniProtKB-SubCell"/>
</dbReference>
<name>A0A921ZMW2_MANSE</name>
<evidence type="ECO:0000256" key="6">
    <source>
        <dbReference type="ARBA" id="ARBA00023125"/>
    </source>
</evidence>
<dbReference type="GO" id="GO:0005737">
    <property type="term" value="C:cytoplasm"/>
    <property type="evidence" value="ECO:0007669"/>
    <property type="project" value="UniProtKB-SubCell"/>
</dbReference>
<feature type="compositionally biased region" description="Basic residues" evidence="9">
    <location>
        <begin position="1"/>
        <end position="10"/>
    </location>
</feature>
<dbReference type="Pfam" id="PF00554">
    <property type="entry name" value="RHD_DNA_bind"/>
    <property type="match status" value="1"/>
</dbReference>
<evidence type="ECO:0000256" key="8">
    <source>
        <dbReference type="ARBA" id="ARBA00023242"/>
    </source>
</evidence>
<dbReference type="PANTHER" id="PTHR12533:SF7">
    <property type="entry name" value="NFAT NUCLEAR FACTOR, ISOFORM B"/>
    <property type="match status" value="1"/>
</dbReference>
<comment type="caution">
    <text evidence="11">The sequence shown here is derived from an EMBL/GenBank/DDBJ whole genome shotgun (WGS) entry which is preliminary data.</text>
</comment>
<evidence type="ECO:0000256" key="1">
    <source>
        <dbReference type="ARBA" id="ARBA00004123"/>
    </source>
</evidence>
<dbReference type="EMBL" id="JH668712">
    <property type="protein sequence ID" value="KAG6460978.1"/>
    <property type="molecule type" value="Genomic_DNA"/>
</dbReference>
<dbReference type="PROSITE" id="PS50254">
    <property type="entry name" value="REL_2"/>
    <property type="match status" value="1"/>
</dbReference>
<reference evidence="11" key="1">
    <citation type="journal article" date="2016" name="Insect Biochem. Mol. Biol.">
        <title>Multifaceted biological insights from a draft genome sequence of the tobacco hornworm moth, Manduca sexta.</title>
        <authorList>
            <person name="Kanost M.R."/>
            <person name="Arrese E.L."/>
            <person name="Cao X."/>
            <person name="Chen Y.R."/>
            <person name="Chellapilla S."/>
            <person name="Goldsmith M.R."/>
            <person name="Grosse-Wilde E."/>
            <person name="Heckel D.G."/>
            <person name="Herndon N."/>
            <person name="Jiang H."/>
            <person name="Papanicolaou A."/>
            <person name="Qu J."/>
            <person name="Soulages J.L."/>
            <person name="Vogel H."/>
            <person name="Walters J."/>
            <person name="Waterhouse R.M."/>
            <person name="Ahn S.J."/>
            <person name="Almeida F.C."/>
            <person name="An C."/>
            <person name="Aqrawi P."/>
            <person name="Bretschneider A."/>
            <person name="Bryant W.B."/>
            <person name="Bucks S."/>
            <person name="Chao H."/>
            <person name="Chevignon G."/>
            <person name="Christen J.M."/>
            <person name="Clarke D.F."/>
            <person name="Dittmer N.T."/>
            <person name="Ferguson L.C.F."/>
            <person name="Garavelou S."/>
            <person name="Gordon K.H.J."/>
            <person name="Gunaratna R.T."/>
            <person name="Han Y."/>
            <person name="Hauser F."/>
            <person name="He Y."/>
            <person name="Heidel-Fischer H."/>
            <person name="Hirsh A."/>
            <person name="Hu Y."/>
            <person name="Jiang H."/>
            <person name="Kalra D."/>
            <person name="Klinner C."/>
            <person name="Konig C."/>
            <person name="Kovar C."/>
            <person name="Kroll A.R."/>
            <person name="Kuwar S.S."/>
            <person name="Lee S.L."/>
            <person name="Lehman R."/>
            <person name="Li K."/>
            <person name="Li Z."/>
            <person name="Liang H."/>
            <person name="Lovelace S."/>
            <person name="Lu Z."/>
            <person name="Mansfield J.H."/>
            <person name="McCulloch K.J."/>
            <person name="Mathew T."/>
            <person name="Morton B."/>
            <person name="Muzny D.M."/>
            <person name="Neunemann D."/>
            <person name="Ongeri F."/>
            <person name="Pauchet Y."/>
            <person name="Pu L.L."/>
            <person name="Pyrousis I."/>
            <person name="Rao X.J."/>
            <person name="Redding A."/>
            <person name="Roesel C."/>
            <person name="Sanchez-Gracia A."/>
            <person name="Schaack S."/>
            <person name="Shukla A."/>
            <person name="Tetreau G."/>
            <person name="Wang Y."/>
            <person name="Xiong G.H."/>
            <person name="Traut W."/>
            <person name="Walsh T.K."/>
            <person name="Worley K.C."/>
            <person name="Wu D."/>
            <person name="Wu W."/>
            <person name="Wu Y.Q."/>
            <person name="Zhang X."/>
            <person name="Zou Z."/>
            <person name="Zucker H."/>
            <person name="Briscoe A.D."/>
            <person name="Burmester T."/>
            <person name="Clem R.J."/>
            <person name="Feyereisen R."/>
            <person name="Grimmelikhuijzen C.J.P."/>
            <person name="Hamodrakas S.J."/>
            <person name="Hansson B.S."/>
            <person name="Huguet E."/>
            <person name="Jermiin L.S."/>
            <person name="Lan Q."/>
            <person name="Lehman H.K."/>
            <person name="Lorenzen M."/>
            <person name="Merzendorfer H."/>
            <person name="Michalopoulos I."/>
            <person name="Morton D.B."/>
            <person name="Muthukrishnan S."/>
            <person name="Oakeshott J.G."/>
            <person name="Palmer W."/>
            <person name="Park Y."/>
            <person name="Passarelli A.L."/>
            <person name="Rozas J."/>
            <person name="Schwartz L.M."/>
            <person name="Smith W."/>
            <person name="Southgate A."/>
            <person name="Vilcinskas A."/>
            <person name="Vogt R."/>
            <person name="Wang P."/>
            <person name="Werren J."/>
            <person name="Yu X.Q."/>
            <person name="Zhou J.J."/>
            <person name="Brown S.J."/>
            <person name="Scherer S.E."/>
            <person name="Richards S."/>
            <person name="Blissard G.W."/>
        </authorList>
    </citation>
    <scope>NUCLEOTIDE SEQUENCE</scope>
</reference>
<dbReference type="GO" id="GO:0005667">
    <property type="term" value="C:transcription regulator complex"/>
    <property type="evidence" value="ECO:0007669"/>
    <property type="project" value="TreeGrafter"/>
</dbReference>
<keyword evidence="3" id="KW-0963">Cytoplasm</keyword>
<dbReference type="Pfam" id="PF16179">
    <property type="entry name" value="RHD_dimer"/>
    <property type="match status" value="1"/>
</dbReference>
<accession>A0A921ZMW2</accession>
<proteinExistence type="predicted"/>
<keyword evidence="5" id="KW-0805">Transcription regulation</keyword>
<sequence length="507" mass="54735">MRAPHKRAHPGKTQFPGKMAHHPGKLAHLGKFGKLAHYAHTHSLRPPEPCENSNDSGLGPDAVHRLSDTLEELEHPESKRRRGESETGVKIECDNATDAYAFAPPTAPVPMHGTAHASLDAPQAPLASTPVLPVPVIRAGCSISSPNITESPGKRFQDPYRSCGKLGSGGKLANKYPGGGKLAGGGGKLGGKLAGKYGGKLAQTIARRRALAAMTQTGAPGLAAPLTNKSRDGTVELQILCQPETQHRARYQTEGSRGAVKDNSGNGFPIVKLVGYDKPAVLQVFIGTDTGRVAPHMFYQACRVSGKNSTPCKERKEDGTVIIEIDLEPAKNWQVTCDCVGILKSHILSVDDKKYHLIVPTLQYKFPCIAQPPGVPEVCRKSLVSCPATGGLELYLLGKNFLKETKVVFCQRQDGRTTWEEEVTPDKEFLQQTHLVCCVPPYAHTDLSEAVTVQLFVRSGGKASEPHPFMYTPPALDTGPLHCSRHLSQGTRYYQSIFHAHSLGNIV</sequence>
<dbReference type="InterPro" id="IPR011539">
    <property type="entry name" value="RHD_DNA_bind_dom"/>
</dbReference>
<keyword evidence="4" id="KW-0597">Phosphoprotein</keyword>
<keyword evidence="7" id="KW-0804">Transcription</keyword>
<dbReference type="SMART" id="SM00429">
    <property type="entry name" value="IPT"/>
    <property type="match status" value="1"/>
</dbReference>
<feature type="region of interest" description="Disordered" evidence="9">
    <location>
        <begin position="1"/>
        <end position="21"/>
    </location>
</feature>
<evidence type="ECO:0000256" key="2">
    <source>
        <dbReference type="ARBA" id="ARBA00004496"/>
    </source>
</evidence>
<evidence type="ECO:0000313" key="11">
    <source>
        <dbReference type="EMBL" id="KAG6460978.1"/>
    </source>
</evidence>
<comment type="subcellular location">
    <subcellularLocation>
        <location evidence="2">Cytoplasm</location>
    </subcellularLocation>
    <subcellularLocation>
        <location evidence="1">Nucleus</location>
    </subcellularLocation>
</comment>
<evidence type="ECO:0000256" key="4">
    <source>
        <dbReference type="ARBA" id="ARBA00022553"/>
    </source>
</evidence>
<organism evidence="11 12">
    <name type="scientific">Manduca sexta</name>
    <name type="common">Tobacco hawkmoth</name>
    <name type="synonym">Tobacco hornworm</name>
    <dbReference type="NCBI Taxonomy" id="7130"/>
    <lineage>
        <taxon>Eukaryota</taxon>
        <taxon>Metazoa</taxon>
        <taxon>Ecdysozoa</taxon>
        <taxon>Arthropoda</taxon>
        <taxon>Hexapoda</taxon>
        <taxon>Insecta</taxon>
        <taxon>Pterygota</taxon>
        <taxon>Neoptera</taxon>
        <taxon>Endopterygota</taxon>
        <taxon>Lepidoptera</taxon>
        <taxon>Glossata</taxon>
        <taxon>Ditrysia</taxon>
        <taxon>Bombycoidea</taxon>
        <taxon>Sphingidae</taxon>
        <taxon>Sphinginae</taxon>
        <taxon>Sphingini</taxon>
        <taxon>Manduca</taxon>
    </lineage>
</organism>
<dbReference type="InterPro" id="IPR002909">
    <property type="entry name" value="IPT_dom"/>
</dbReference>
<dbReference type="PANTHER" id="PTHR12533">
    <property type="entry name" value="NFAT"/>
    <property type="match status" value="1"/>
</dbReference>
<keyword evidence="8" id="KW-0539">Nucleus</keyword>
<evidence type="ECO:0000313" key="12">
    <source>
        <dbReference type="Proteomes" id="UP000791440"/>
    </source>
</evidence>
<evidence type="ECO:0000256" key="3">
    <source>
        <dbReference type="ARBA" id="ARBA00022490"/>
    </source>
</evidence>
<dbReference type="GO" id="GO:0000981">
    <property type="term" value="F:DNA-binding transcription factor activity, RNA polymerase II-specific"/>
    <property type="evidence" value="ECO:0007669"/>
    <property type="project" value="TreeGrafter"/>
</dbReference>
<evidence type="ECO:0000256" key="7">
    <source>
        <dbReference type="ARBA" id="ARBA00023163"/>
    </source>
</evidence>
<evidence type="ECO:0000256" key="5">
    <source>
        <dbReference type="ARBA" id="ARBA00023015"/>
    </source>
</evidence>
<gene>
    <name evidence="11" type="ORF">O3G_MSEX012345</name>
</gene>
<evidence type="ECO:0000259" key="10">
    <source>
        <dbReference type="PROSITE" id="PS50254"/>
    </source>
</evidence>
<keyword evidence="6" id="KW-0238">DNA-binding</keyword>
<dbReference type="Proteomes" id="UP000791440">
    <property type="component" value="Unassembled WGS sequence"/>
</dbReference>
<keyword evidence="12" id="KW-1185">Reference proteome</keyword>
<feature type="domain" description="RHD" evidence="10">
    <location>
        <begin position="217"/>
        <end position="306"/>
    </location>
</feature>
<reference evidence="11" key="2">
    <citation type="submission" date="2020-12" db="EMBL/GenBank/DDBJ databases">
        <authorList>
            <person name="Kanost M."/>
        </authorList>
    </citation>
    <scope>NUCLEOTIDE SEQUENCE</scope>
</reference>
<dbReference type="AlphaFoldDB" id="A0A921ZMW2"/>
<dbReference type="FunFam" id="2.60.40.10:FF:000174">
    <property type="entry name" value="Nuclear factor of activated T-cells 5, tonicity-responsive"/>
    <property type="match status" value="1"/>
</dbReference>
<dbReference type="InterPro" id="IPR032397">
    <property type="entry name" value="RHD_dimer"/>
</dbReference>
<evidence type="ECO:0000256" key="9">
    <source>
        <dbReference type="SAM" id="MobiDB-lite"/>
    </source>
</evidence>
<dbReference type="GO" id="GO:0000978">
    <property type="term" value="F:RNA polymerase II cis-regulatory region sequence-specific DNA binding"/>
    <property type="evidence" value="ECO:0007669"/>
    <property type="project" value="TreeGrafter"/>
</dbReference>
<dbReference type="InterPro" id="IPR008366">
    <property type="entry name" value="NFAT"/>
</dbReference>
<feature type="region of interest" description="Disordered" evidence="9">
    <location>
        <begin position="42"/>
        <end position="63"/>
    </location>
</feature>